<keyword evidence="2" id="KW-0012">Acyltransferase</keyword>
<dbReference type="EMBL" id="JBHTCA010000002">
    <property type="protein sequence ID" value="MFC7407842.1"/>
    <property type="molecule type" value="Genomic_DNA"/>
</dbReference>
<dbReference type="InterPro" id="IPR001451">
    <property type="entry name" value="Hexapep"/>
</dbReference>
<reference evidence="3" key="1">
    <citation type="journal article" date="2019" name="Int. J. Syst. Evol. Microbiol.">
        <title>The Global Catalogue of Microorganisms (GCM) 10K type strain sequencing project: providing services to taxonomists for standard genome sequencing and annotation.</title>
        <authorList>
            <consortium name="The Broad Institute Genomics Platform"/>
            <consortium name="The Broad Institute Genome Sequencing Center for Infectious Disease"/>
            <person name="Wu L."/>
            <person name="Ma J."/>
        </authorList>
    </citation>
    <scope>NUCLEOTIDE SEQUENCE [LARGE SCALE GENOMIC DNA]</scope>
    <source>
        <strain evidence="3">CGMCC 1.12371</strain>
    </source>
</reference>
<proteinExistence type="inferred from homology"/>
<dbReference type="EC" id="2.3.1.-" evidence="2"/>
<keyword evidence="3" id="KW-1185">Reference proteome</keyword>
<dbReference type="Proteomes" id="UP001596501">
    <property type="component" value="Unassembled WGS sequence"/>
</dbReference>
<dbReference type="InterPro" id="IPR050179">
    <property type="entry name" value="Trans_hexapeptide_repeat"/>
</dbReference>
<evidence type="ECO:0000256" key="1">
    <source>
        <dbReference type="ARBA" id="ARBA00007274"/>
    </source>
</evidence>
<dbReference type="RefSeq" id="WP_382219689.1">
    <property type="nucleotide sequence ID" value="NZ_JBHTCA010000002.1"/>
</dbReference>
<comment type="caution">
    <text evidence="2">The sequence shown here is derived from an EMBL/GenBank/DDBJ whole genome shotgun (WGS) entry which is preliminary data.</text>
</comment>
<keyword evidence="2" id="KW-0808">Transferase</keyword>
<dbReference type="GO" id="GO:0016746">
    <property type="term" value="F:acyltransferase activity"/>
    <property type="evidence" value="ECO:0007669"/>
    <property type="project" value="UniProtKB-KW"/>
</dbReference>
<dbReference type="CDD" id="cd03358">
    <property type="entry name" value="LbH_WxcM_N_like"/>
    <property type="match status" value="1"/>
</dbReference>
<dbReference type="Pfam" id="PF00132">
    <property type="entry name" value="Hexapep"/>
    <property type="match status" value="2"/>
</dbReference>
<organism evidence="2 3">
    <name type="scientific">Hydrogenophaga atypica</name>
    <dbReference type="NCBI Taxonomy" id="249409"/>
    <lineage>
        <taxon>Bacteria</taxon>
        <taxon>Pseudomonadati</taxon>
        <taxon>Pseudomonadota</taxon>
        <taxon>Betaproteobacteria</taxon>
        <taxon>Burkholderiales</taxon>
        <taxon>Comamonadaceae</taxon>
        <taxon>Hydrogenophaga</taxon>
    </lineage>
</organism>
<dbReference type="InterPro" id="IPR011004">
    <property type="entry name" value="Trimer_LpxA-like_sf"/>
</dbReference>
<accession>A0ABW2QIG4</accession>
<dbReference type="SUPFAM" id="SSF51161">
    <property type="entry name" value="Trimeric LpxA-like enzymes"/>
    <property type="match status" value="1"/>
</dbReference>
<dbReference type="PANTHER" id="PTHR43300:SF4">
    <property type="entry name" value="ACYL-[ACYL-CARRIER-PROTEIN]--UDP-N-ACETYLGLUCOSAMINE O-ACYLTRANSFERASE"/>
    <property type="match status" value="1"/>
</dbReference>
<comment type="similarity">
    <text evidence="1">Belongs to the transferase hexapeptide repeat family.</text>
</comment>
<gene>
    <name evidence="2" type="ORF">ACFQPB_03095</name>
</gene>
<dbReference type="Gene3D" id="2.160.10.10">
    <property type="entry name" value="Hexapeptide repeat proteins"/>
    <property type="match status" value="1"/>
</dbReference>
<dbReference type="PANTHER" id="PTHR43300">
    <property type="entry name" value="ACETYLTRANSFERASE"/>
    <property type="match status" value="1"/>
</dbReference>
<evidence type="ECO:0000313" key="2">
    <source>
        <dbReference type="EMBL" id="MFC7407842.1"/>
    </source>
</evidence>
<sequence length="192" mass="20589">MEKYSVHPTAIVDEGAHIGEGSRIWHWVHVCGGAKIGKAVSLGQNVFVGNKVVIGDHCKIQNNVSVYDNVVLEDGVFCGPSMVFTNVYNPRSLIERKSEYRDTLVKKGATLGANCTVVCGVTIGEYAFVGAGAVVNKDVKPYALMAGVPARHMGWMSEHGERIPLPLAGQGQHTCPHTGQTYVLDGASLKRA</sequence>
<name>A0ABW2QIG4_9BURK</name>
<dbReference type="Gene3D" id="2.20.70.110">
    <property type="match status" value="1"/>
</dbReference>
<evidence type="ECO:0000313" key="3">
    <source>
        <dbReference type="Proteomes" id="UP001596501"/>
    </source>
</evidence>
<protein>
    <submittedName>
        <fullName evidence="2">Acyltransferase</fullName>
        <ecNumber evidence="2">2.3.1.-</ecNumber>
    </submittedName>
</protein>